<comment type="similarity">
    <text evidence="3 6">Belongs to the MoaB/Mog family.</text>
</comment>
<keyword evidence="5 6" id="KW-0501">Molybdenum cofactor biosynthesis</keyword>
<dbReference type="STRING" id="33936.AZI98_07520"/>
<protein>
    <recommendedName>
        <fullName evidence="4 6">Molybdenum cofactor biosynthesis protein B</fullName>
    </recommendedName>
</protein>
<dbReference type="Proteomes" id="UP000076476">
    <property type="component" value="Unassembled WGS sequence"/>
</dbReference>
<dbReference type="EMBL" id="LWBR01000017">
    <property type="protein sequence ID" value="KZN96647.1"/>
    <property type="molecule type" value="Genomic_DNA"/>
</dbReference>
<dbReference type="Pfam" id="PF00994">
    <property type="entry name" value="MoCF_biosynth"/>
    <property type="match status" value="1"/>
</dbReference>
<accession>A0A161ZTW8</accession>
<dbReference type="UniPathway" id="UPA00344"/>
<dbReference type="CDD" id="cd00886">
    <property type="entry name" value="MogA_MoaB"/>
    <property type="match status" value="1"/>
</dbReference>
<dbReference type="RefSeq" id="WP_063387663.1">
    <property type="nucleotide sequence ID" value="NZ_LWBR01000017.1"/>
</dbReference>
<dbReference type="SUPFAM" id="SSF53218">
    <property type="entry name" value="Molybdenum cofactor biosynthesis proteins"/>
    <property type="match status" value="1"/>
</dbReference>
<organism evidence="8 9">
    <name type="scientific">Aeribacillus pallidus</name>
    <dbReference type="NCBI Taxonomy" id="33936"/>
    <lineage>
        <taxon>Bacteria</taxon>
        <taxon>Bacillati</taxon>
        <taxon>Bacillota</taxon>
        <taxon>Bacilli</taxon>
        <taxon>Bacillales</taxon>
        <taxon>Bacillaceae</taxon>
        <taxon>Aeribacillus</taxon>
    </lineage>
</organism>
<evidence type="ECO:0000259" key="7">
    <source>
        <dbReference type="SMART" id="SM00852"/>
    </source>
</evidence>
<evidence type="ECO:0000256" key="5">
    <source>
        <dbReference type="ARBA" id="ARBA00023150"/>
    </source>
</evidence>
<keyword evidence="9" id="KW-1185">Reference proteome</keyword>
<gene>
    <name evidence="8" type="ORF">AZI98_07520</name>
</gene>
<evidence type="ECO:0000256" key="3">
    <source>
        <dbReference type="ARBA" id="ARBA00006112"/>
    </source>
</evidence>
<sequence length="166" mass="18641">MSVSEHRSKANDPVRCKVITVSDTRTKDTDKSGALIIELLTREQMEIIDYEIVKDEREAIQSAVKKASDEIDVFLLNGGTGFTKRDVTVEAVKELLDKEMVGFGELFRYLSYKEIGSASMLSRALAGSIGQKVIFCMPGSTNAVRLAMEKLILPELRHLVWEMNRQ</sequence>
<proteinExistence type="inferred from homology"/>
<dbReference type="Gene3D" id="3.40.980.10">
    <property type="entry name" value="MoaB/Mog-like domain"/>
    <property type="match status" value="1"/>
</dbReference>
<dbReference type="AlphaFoldDB" id="A0A161ZTW8"/>
<dbReference type="PIRSF" id="PIRSF006443">
    <property type="entry name" value="MoaB"/>
    <property type="match status" value="1"/>
</dbReference>
<reference evidence="8 9" key="1">
    <citation type="submission" date="2016-04" db="EMBL/GenBank/DDBJ databases">
        <title>Draft genome sequence of Aeribacillus pallidus 8m3 from petroleum reservoir.</title>
        <authorList>
            <person name="Poltaraus A.B."/>
            <person name="Nazina T.N."/>
            <person name="Tourova T.P."/>
            <person name="Malakho S.M."/>
            <person name="Korshunova A.V."/>
            <person name="Sokolova D.S."/>
        </authorList>
    </citation>
    <scope>NUCLEOTIDE SEQUENCE [LARGE SCALE GENOMIC DNA]</scope>
    <source>
        <strain evidence="8 9">8m3</strain>
    </source>
</reference>
<name>A0A161ZTW8_9BACI</name>
<evidence type="ECO:0000256" key="4">
    <source>
        <dbReference type="ARBA" id="ARBA00015262"/>
    </source>
</evidence>
<feature type="domain" description="MoaB/Mog" evidence="7">
    <location>
        <begin position="17"/>
        <end position="159"/>
    </location>
</feature>
<dbReference type="InterPro" id="IPR036425">
    <property type="entry name" value="MoaB/Mog-like_dom_sf"/>
</dbReference>
<dbReference type="OrthoDB" id="9784492at2"/>
<dbReference type="PANTHER" id="PTHR43232">
    <property type="entry name" value="MOLYBDENUM COFACTOR BIOSYNTHESIS PROTEIN B"/>
    <property type="match status" value="1"/>
</dbReference>
<dbReference type="GO" id="GO:0006777">
    <property type="term" value="P:Mo-molybdopterin cofactor biosynthetic process"/>
    <property type="evidence" value="ECO:0007669"/>
    <property type="project" value="UniProtKB-UniRule"/>
</dbReference>
<dbReference type="NCBIfam" id="TIGR00177">
    <property type="entry name" value="molyb_syn"/>
    <property type="match status" value="1"/>
</dbReference>
<evidence type="ECO:0000256" key="2">
    <source>
        <dbReference type="ARBA" id="ARBA00005046"/>
    </source>
</evidence>
<dbReference type="GO" id="GO:0005829">
    <property type="term" value="C:cytosol"/>
    <property type="evidence" value="ECO:0007669"/>
    <property type="project" value="TreeGrafter"/>
</dbReference>
<dbReference type="FunFam" id="3.40.980.10:FF:000006">
    <property type="entry name" value="Molybdenum cofactor biosynthesis protein B"/>
    <property type="match status" value="1"/>
</dbReference>
<comment type="function">
    <text evidence="1 6">May be involved in the biosynthesis of molybdopterin.</text>
</comment>
<dbReference type="SMART" id="SM00852">
    <property type="entry name" value="MoCF_biosynth"/>
    <property type="match status" value="1"/>
</dbReference>
<evidence type="ECO:0000313" key="9">
    <source>
        <dbReference type="Proteomes" id="UP000076476"/>
    </source>
</evidence>
<comment type="caution">
    <text evidence="8">The sequence shown here is derived from an EMBL/GenBank/DDBJ whole genome shotgun (WGS) entry which is preliminary data.</text>
</comment>
<evidence type="ECO:0000256" key="1">
    <source>
        <dbReference type="ARBA" id="ARBA00003487"/>
    </source>
</evidence>
<evidence type="ECO:0000256" key="6">
    <source>
        <dbReference type="PIRNR" id="PIRNR006443"/>
    </source>
</evidence>
<comment type="pathway">
    <text evidence="2 6">Cofactor biosynthesis; molybdopterin biosynthesis.</text>
</comment>
<dbReference type="InterPro" id="IPR012245">
    <property type="entry name" value="MoaB"/>
</dbReference>
<evidence type="ECO:0000313" key="8">
    <source>
        <dbReference type="EMBL" id="KZN96647.1"/>
    </source>
</evidence>
<dbReference type="PANTHER" id="PTHR43232:SF2">
    <property type="entry name" value="MOLYBDENUM COFACTOR BIOSYNTHESIS PROTEIN B"/>
    <property type="match status" value="1"/>
</dbReference>
<dbReference type="InterPro" id="IPR001453">
    <property type="entry name" value="MoaB/Mog_dom"/>
</dbReference>